<evidence type="ECO:0000313" key="2">
    <source>
        <dbReference type="EMBL" id="SVA07625.1"/>
    </source>
</evidence>
<name>A0A381SUD0_9ZZZZ</name>
<keyword evidence="1" id="KW-1133">Transmembrane helix</keyword>
<protein>
    <submittedName>
        <fullName evidence="2">Uncharacterized protein</fullName>
    </submittedName>
</protein>
<organism evidence="2">
    <name type="scientific">marine metagenome</name>
    <dbReference type="NCBI Taxonomy" id="408172"/>
    <lineage>
        <taxon>unclassified sequences</taxon>
        <taxon>metagenomes</taxon>
        <taxon>ecological metagenomes</taxon>
    </lineage>
</organism>
<sequence>MKINAVRAFIIASIVIIFLYALGLFLPIIMKSKSELIDSSRNKIVLYYNDLSNV</sequence>
<dbReference type="AlphaFoldDB" id="A0A381SUD0"/>
<dbReference type="EMBL" id="UINC01003589">
    <property type="protein sequence ID" value="SVA07625.1"/>
    <property type="molecule type" value="Genomic_DNA"/>
</dbReference>
<proteinExistence type="predicted"/>
<gene>
    <name evidence="2" type="ORF">METZ01_LOCUS60479</name>
</gene>
<accession>A0A381SUD0</accession>
<reference evidence="2" key="1">
    <citation type="submission" date="2018-05" db="EMBL/GenBank/DDBJ databases">
        <authorList>
            <person name="Lanie J.A."/>
            <person name="Ng W.-L."/>
            <person name="Kazmierczak K.M."/>
            <person name="Andrzejewski T.M."/>
            <person name="Davidsen T.M."/>
            <person name="Wayne K.J."/>
            <person name="Tettelin H."/>
            <person name="Glass J.I."/>
            <person name="Rusch D."/>
            <person name="Podicherti R."/>
            <person name="Tsui H.-C.T."/>
            <person name="Winkler M.E."/>
        </authorList>
    </citation>
    <scope>NUCLEOTIDE SEQUENCE</scope>
</reference>
<feature type="transmembrane region" description="Helical" evidence="1">
    <location>
        <begin position="6"/>
        <end position="29"/>
    </location>
</feature>
<keyword evidence="1" id="KW-0472">Membrane</keyword>
<evidence type="ECO:0000256" key="1">
    <source>
        <dbReference type="SAM" id="Phobius"/>
    </source>
</evidence>
<keyword evidence="1" id="KW-0812">Transmembrane</keyword>